<evidence type="ECO:0000313" key="2">
    <source>
        <dbReference type="Proteomes" id="UP000710440"/>
    </source>
</evidence>
<dbReference type="EMBL" id="BOPL01000003">
    <property type="protein sequence ID" value="GIK01183.1"/>
    <property type="molecule type" value="Genomic_DNA"/>
</dbReference>
<reference evidence="1 2" key="1">
    <citation type="submission" date="2021-02" db="EMBL/GenBank/DDBJ databases">
        <title>Pan-genome distribution and transcriptional activeness of fungal secondary metabolism genes in Aspergillus section Fumigati.</title>
        <authorList>
            <person name="Takahashi H."/>
            <person name="Umemura M."/>
            <person name="Ninomiya A."/>
            <person name="Kusuya Y."/>
            <person name="Urayama S."/>
            <person name="Shimizu M."/>
            <person name="Watanabe A."/>
            <person name="Kamei K."/>
            <person name="Yaguchi T."/>
            <person name="Hagiwara D."/>
        </authorList>
    </citation>
    <scope>NUCLEOTIDE SEQUENCE [LARGE SCALE GENOMIC DNA]</scope>
    <source>
        <strain evidence="1 2">IFM 47045</strain>
    </source>
</reference>
<dbReference type="Proteomes" id="UP000710440">
    <property type="component" value="Unassembled WGS sequence"/>
</dbReference>
<comment type="caution">
    <text evidence="1">The sequence shown here is derived from an EMBL/GenBank/DDBJ whole genome shotgun (WGS) entry which is preliminary data.</text>
</comment>
<protein>
    <submittedName>
        <fullName evidence="1">Uncharacterized protein</fullName>
    </submittedName>
</protein>
<evidence type="ECO:0000313" key="1">
    <source>
        <dbReference type="EMBL" id="GIK01183.1"/>
    </source>
</evidence>
<accession>A0A9P3F4L9</accession>
<dbReference type="RefSeq" id="XP_043124369.1">
    <property type="nucleotide sequence ID" value="XM_043268434.1"/>
</dbReference>
<dbReference type="AlphaFoldDB" id="A0A9P3F4L9"/>
<organism evidence="1 2">
    <name type="scientific">Aspergillus viridinutans</name>
    <dbReference type="NCBI Taxonomy" id="75553"/>
    <lineage>
        <taxon>Eukaryota</taxon>
        <taxon>Fungi</taxon>
        <taxon>Dikarya</taxon>
        <taxon>Ascomycota</taxon>
        <taxon>Pezizomycotina</taxon>
        <taxon>Eurotiomycetes</taxon>
        <taxon>Eurotiomycetidae</taxon>
        <taxon>Eurotiales</taxon>
        <taxon>Aspergillaceae</taxon>
        <taxon>Aspergillus</taxon>
        <taxon>Aspergillus subgen. Fumigati</taxon>
    </lineage>
</organism>
<proteinExistence type="predicted"/>
<gene>
    <name evidence="1" type="ORF">Aspvir_005215</name>
</gene>
<name>A0A9P3F4L9_ASPVI</name>
<sequence>MGHSEKYQRSRSKQKATCRPIYKLLAPVSGCWPSESPSTFPLPPAAVIVSSRTTVQLATTTWTIFQQPLSSVAQLHDAYEPFPDARGGLVVR</sequence>
<keyword evidence="2" id="KW-1185">Reference proteome</keyword>
<dbReference type="GeneID" id="66933197"/>